<name>A0ABM9PEX3_9FLAO</name>
<reference evidence="2 3" key="1">
    <citation type="submission" date="2024-05" db="EMBL/GenBank/DDBJ databases">
        <authorList>
            <person name="Duchaud E."/>
        </authorList>
    </citation>
    <scope>NUCLEOTIDE SEQUENCE [LARGE SCALE GENOMIC DNA]</scope>
    <source>
        <strain evidence="2">Ena-SAMPLE-TAB-13-05-2024-13:56:06:370-140308</strain>
    </source>
</reference>
<sequence length="184" mass="21280">MSHSKLQLDFGFDCKPISNPKVNIKPNKKLVSDSVFDMMDCLTSPIIVFKSAWKDTVPKDILNNISMARMMSLMLKEDMASITEVVAYMMPRTLEAPMSSEWTRIYTWCGLQYAKSFKKKSMVEAMNDIAPSELSQYEESLLTNLRIWIYNKRREALKVSLKNNKKATPKEKKVKQKGLFHLKD</sequence>
<gene>
    <name evidence="2" type="ORF">T190423A01A_60072</name>
</gene>
<evidence type="ECO:0000313" key="2">
    <source>
        <dbReference type="EMBL" id="CAL2104135.1"/>
    </source>
</evidence>
<evidence type="ECO:0008006" key="4">
    <source>
        <dbReference type="Google" id="ProtNLM"/>
    </source>
</evidence>
<feature type="region of interest" description="Disordered" evidence="1">
    <location>
        <begin position="161"/>
        <end position="184"/>
    </location>
</feature>
<dbReference type="EMBL" id="CAXJIO010000015">
    <property type="protein sequence ID" value="CAL2104135.1"/>
    <property type="molecule type" value="Genomic_DNA"/>
</dbReference>
<keyword evidence="3" id="KW-1185">Reference proteome</keyword>
<dbReference type="RefSeq" id="WP_348718396.1">
    <property type="nucleotide sequence ID" value="NZ_CAXJIO010000015.1"/>
</dbReference>
<protein>
    <recommendedName>
        <fullName evidence="4">Replication protein</fullName>
    </recommendedName>
</protein>
<dbReference type="Proteomes" id="UP001497527">
    <property type="component" value="Unassembled WGS sequence"/>
</dbReference>
<comment type="caution">
    <text evidence="2">The sequence shown here is derived from an EMBL/GenBank/DDBJ whole genome shotgun (WGS) entry which is preliminary data.</text>
</comment>
<feature type="compositionally biased region" description="Basic residues" evidence="1">
    <location>
        <begin position="163"/>
        <end position="184"/>
    </location>
</feature>
<evidence type="ECO:0000256" key="1">
    <source>
        <dbReference type="SAM" id="MobiDB-lite"/>
    </source>
</evidence>
<accession>A0ABM9PEX3</accession>
<proteinExistence type="predicted"/>
<evidence type="ECO:0000313" key="3">
    <source>
        <dbReference type="Proteomes" id="UP001497527"/>
    </source>
</evidence>
<organism evidence="2 3">
    <name type="scientific">Tenacibaculum polynesiense</name>
    <dbReference type="NCBI Taxonomy" id="3137857"/>
    <lineage>
        <taxon>Bacteria</taxon>
        <taxon>Pseudomonadati</taxon>
        <taxon>Bacteroidota</taxon>
        <taxon>Flavobacteriia</taxon>
        <taxon>Flavobacteriales</taxon>
        <taxon>Flavobacteriaceae</taxon>
        <taxon>Tenacibaculum</taxon>
    </lineage>
</organism>